<dbReference type="GO" id="GO:0001671">
    <property type="term" value="F:ATPase activator activity"/>
    <property type="evidence" value="ECO:0007669"/>
    <property type="project" value="InterPro"/>
</dbReference>
<dbReference type="GO" id="GO:0003690">
    <property type="term" value="F:double-stranded DNA binding"/>
    <property type="evidence" value="ECO:0007669"/>
    <property type="project" value="TreeGrafter"/>
</dbReference>
<dbReference type="NCBIfam" id="TIGR00625">
    <property type="entry name" value="tfb2"/>
    <property type="match status" value="1"/>
</dbReference>
<comment type="subcellular location">
    <subcellularLocation>
        <location evidence="1">Nucleus</location>
    </subcellularLocation>
</comment>
<name>A0A8R2HNG1_BOMMO</name>
<dbReference type="RefSeq" id="XP_021203669.1">
    <property type="nucleotide sequence ID" value="XM_021347994.3"/>
</dbReference>
<reference evidence="3" key="2">
    <citation type="submission" date="2022-06" db="UniProtKB">
        <authorList>
            <consortium name="EnsemblMetazoa"/>
        </authorList>
    </citation>
    <scope>IDENTIFICATION</scope>
    <source>
        <strain evidence="3">p50T (Dazao)</strain>
    </source>
</reference>
<dbReference type="Proteomes" id="UP000005204">
    <property type="component" value="Unassembled WGS sequence"/>
</dbReference>
<feature type="compositionally biased region" description="Low complexity" evidence="2">
    <location>
        <begin position="411"/>
        <end position="430"/>
    </location>
</feature>
<keyword evidence="1" id="KW-0804">Transcription</keyword>
<evidence type="ECO:0000256" key="2">
    <source>
        <dbReference type="SAM" id="MobiDB-lite"/>
    </source>
</evidence>
<dbReference type="Pfam" id="PF03849">
    <property type="entry name" value="Tfb2"/>
    <property type="match status" value="1"/>
</dbReference>
<comment type="similarity">
    <text evidence="1">Belongs to the TFB2 family.</text>
</comment>
<keyword evidence="4" id="KW-1185">Reference proteome</keyword>
<keyword evidence="1" id="KW-0539">Nucleus</keyword>
<dbReference type="GO" id="GO:0000439">
    <property type="term" value="C:transcription factor TFIIH core complex"/>
    <property type="evidence" value="ECO:0007669"/>
    <property type="project" value="InterPro"/>
</dbReference>
<evidence type="ECO:0000313" key="3">
    <source>
        <dbReference type="EnsemblMetazoa" id="XP_021203669.1"/>
    </source>
</evidence>
<protein>
    <recommendedName>
        <fullName evidence="1">General transcription factor IIH subunit 4</fullName>
    </recommendedName>
</protein>
<dbReference type="GO" id="GO:0006289">
    <property type="term" value="P:nucleotide-excision repair"/>
    <property type="evidence" value="ECO:0007669"/>
    <property type="project" value="InterPro"/>
</dbReference>
<feature type="compositionally biased region" description="Basic and acidic residues" evidence="2">
    <location>
        <begin position="431"/>
        <end position="444"/>
    </location>
</feature>
<dbReference type="InterPro" id="IPR004598">
    <property type="entry name" value="TFIIH_p52/Tfb2"/>
</dbReference>
<sequence>MSESSKSKSLNLNPSPTLQCKDLHEYLKSRSPQFLETLYNYPTICLAVYRELPELARHFVIRLLFVEQPVPQAVVTSWVSQTYAKEQAKACTTLSELSVWQEAPIPGGMPGWMLAQSFKKNLKVSLLGGGRAWSMSSSLEPDGKARDVSFLDAYALERWECVLHYMVGSAQTEGISADAVRILLHAGLMTRDAEDGSAVITRAGFQFLLLSTPKQVWLFLQHYLHTAERRSLSAAECLAFLYQLSFSTLGKDYSTEGMSNNMLVFLQHLREFGLVYQRKRKAGRFYPTRLALNILRVRCAAPLEAAAGARGHLVLETNYRVYGYTSSDLQVALLGLFTELIYRFPNVVVGVVSRESVRQALRGGITAEQIIHYLEQHAHPQVLWRVVWLLICAGSTHKLVLDEYMPTPRPAGRLRGAAGPRPRGRGAELAARARADHGGDPRRTRRRQEVLEALLQEQLVSPPGRSTRLLSLLANKIVSE</sequence>
<reference evidence="4" key="1">
    <citation type="journal article" date="2008" name="Insect Biochem. Mol. Biol.">
        <title>The genome of a lepidopteran model insect, the silkworm Bombyx mori.</title>
        <authorList>
            <consortium name="International Silkworm Genome Consortium"/>
        </authorList>
    </citation>
    <scope>NUCLEOTIDE SEQUENCE [LARGE SCALE GENOMIC DNA]</scope>
    <source>
        <strain evidence="4">p50T</strain>
    </source>
</reference>
<dbReference type="CTD" id="39688"/>
<keyword evidence="1" id="KW-0227">DNA damage</keyword>
<dbReference type="EnsemblMetazoa" id="XM_021347994.2">
    <property type="protein sequence ID" value="XP_021203669.1"/>
    <property type="gene ID" value="LOC101745815"/>
</dbReference>
<dbReference type="GO" id="GO:0005675">
    <property type="term" value="C:transcription factor TFIIH holo complex"/>
    <property type="evidence" value="ECO:0007669"/>
    <property type="project" value="TreeGrafter"/>
</dbReference>
<dbReference type="AlphaFoldDB" id="A0A8R2HNG1"/>
<evidence type="ECO:0000313" key="4">
    <source>
        <dbReference type="Proteomes" id="UP000005204"/>
    </source>
</evidence>
<evidence type="ECO:0000256" key="1">
    <source>
        <dbReference type="RuleBase" id="RU364024"/>
    </source>
</evidence>
<accession>A0A8R2HNG1</accession>
<dbReference type="PANTHER" id="PTHR13152:SF0">
    <property type="entry name" value="GENERAL TRANSCRIPTION FACTOR IIH SUBUNIT 4"/>
    <property type="match status" value="1"/>
</dbReference>
<dbReference type="GeneID" id="101745815"/>
<proteinExistence type="inferred from homology"/>
<keyword evidence="1" id="KW-0805">Transcription regulation</keyword>
<dbReference type="PANTHER" id="PTHR13152">
    <property type="entry name" value="TFIIH, POLYPEPTIDE 4"/>
    <property type="match status" value="1"/>
</dbReference>
<comment type="function">
    <text evidence="1">Component of the general transcription and DNA repair factor IIH (TFIIH) core complex which is involved in general and transcription-coupled nucleotide excision repair (NER) of damaged DNA.</text>
</comment>
<organism evidence="3 4">
    <name type="scientific">Bombyx mori</name>
    <name type="common">Silk moth</name>
    <dbReference type="NCBI Taxonomy" id="7091"/>
    <lineage>
        <taxon>Eukaryota</taxon>
        <taxon>Metazoa</taxon>
        <taxon>Ecdysozoa</taxon>
        <taxon>Arthropoda</taxon>
        <taxon>Hexapoda</taxon>
        <taxon>Insecta</taxon>
        <taxon>Pterygota</taxon>
        <taxon>Neoptera</taxon>
        <taxon>Endopterygota</taxon>
        <taxon>Lepidoptera</taxon>
        <taxon>Glossata</taxon>
        <taxon>Ditrysia</taxon>
        <taxon>Bombycoidea</taxon>
        <taxon>Bombycidae</taxon>
        <taxon>Bombycinae</taxon>
        <taxon>Bombyx</taxon>
    </lineage>
</organism>
<keyword evidence="1" id="KW-0234">DNA repair</keyword>
<feature type="region of interest" description="Disordered" evidence="2">
    <location>
        <begin position="411"/>
        <end position="444"/>
    </location>
</feature>